<gene>
    <name evidence="1" type="ORF">FJ693_00020</name>
</gene>
<organism evidence="1 2">
    <name type="scientific">Georgenia yuyongxinii</name>
    <dbReference type="NCBI Taxonomy" id="2589797"/>
    <lineage>
        <taxon>Bacteria</taxon>
        <taxon>Bacillati</taxon>
        <taxon>Actinomycetota</taxon>
        <taxon>Actinomycetes</taxon>
        <taxon>Micrococcales</taxon>
        <taxon>Bogoriellaceae</taxon>
        <taxon>Georgenia</taxon>
    </lineage>
</organism>
<proteinExistence type="predicted"/>
<accession>A0A552WXN1</accession>
<protein>
    <submittedName>
        <fullName evidence="1">Uncharacterized protein</fullName>
    </submittedName>
</protein>
<dbReference type="AlphaFoldDB" id="A0A552WXN1"/>
<dbReference type="RefSeq" id="WP_143416492.1">
    <property type="nucleotide sequence ID" value="NZ_VJXR01000001.1"/>
</dbReference>
<name>A0A552WXN1_9MICO</name>
<evidence type="ECO:0000313" key="1">
    <source>
        <dbReference type="EMBL" id="TRW47537.1"/>
    </source>
</evidence>
<comment type="caution">
    <text evidence="1">The sequence shown here is derived from an EMBL/GenBank/DDBJ whole genome shotgun (WGS) entry which is preliminary data.</text>
</comment>
<evidence type="ECO:0000313" key="2">
    <source>
        <dbReference type="Proteomes" id="UP000318693"/>
    </source>
</evidence>
<reference evidence="1 2" key="1">
    <citation type="submission" date="2019-07" db="EMBL/GenBank/DDBJ databases">
        <title>Georgenia wutianyii sp. nov. and Georgenia *** sp. nov. isolated from plateau pika (Ochotona curzoniae) in the Qinghai-Tibet plateau of China.</title>
        <authorList>
            <person name="Tian Z."/>
        </authorList>
    </citation>
    <scope>NUCLEOTIDE SEQUENCE [LARGE SCALE GENOMIC DNA]</scope>
    <source>
        <strain evidence="1 2">Z446</strain>
    </source>
</reference>
<dbReference type="EMBL" id="VJXR01000001">
    <property type="protein sequence ID" value="TRW47537.1"/>
    <property type="molecule type" value="Genomic_DNA"/>
</dbReference>
<dbReference type="Proteomes" id="UP000318693">
    <property type="component" value="Unassembled WGS sequence"/>
</dbReference>
<keyword evidence="2" id="KW-1185">Reference proteome</keyword>
<sequence>MRDKEFELAFEVSGLTEAIEDAIDASFDALVAIHGRTTKVTVVVPAVTAVEAADVAISTLNGLGVHVVRLIDELVTRTEIAQRAGVTTQAVGLWTRGERNADHEFPEPYVRAGSATLWLWGEVVTFLREIGKPIDGSMQFPSRSDIQVITGMLARDNRVLAELSWHTTTTVSTLGVFVRRGGRKGPDPRPTTPWHVVSRADLTAAR</sequence>